<comment type="caution">
    <text evidence="2">The sequence shown here is derived from an EMBL/GenBank/DDBJ whole genome shotgun (WGS) entry which is preliminary data.</text>
</comment>
<evidence type="ECO:0000313" key="7">
    <source>
        <dbReference type="Proteomes" id="UP001642409"/>
    </source>
</evidence>
<reference evidence="2" key="1">
    <citation type="submission" date="2023-06" db="EMBL/GenBank/DDBJ databases">
        <authorList>
            <person name="Kurt Z."/>
        </authorList>
    </citation>
    <scope>NUCLEOTIDE SEQUENCE</scope>
</reference>
<dbReference type="EMBL" id="CATOUU010001183">
    <property type="protein sequence ID" value="CAI9978073.1"/>
    <property type="molecule type" value="Genomic_DNA"/>
</dbReference>
<evidence type="ECO:0000313" key="5">
    <source>
        <dbReference type="EMBL" id="CAL5989559.1"/>
    </source>
</evidence>
<evidence type="ECO:0000313" key="6">
    <source>
        <dbReference type="EMBL" id="CAL6034291.1"/>
    </source>
</evidence>
<gene>
    <name evidence="4" type="ORF">HINF_LOCUS10912</name>
    <name evidence="5" type="ORF">HINF_LOCUS10915</name>
    <name evidence="6" type="ORF">HINF_LOCUS35378</name>
    <name evidence="3" type="ORF">HINF_LOCUS65718</name>
    <name evidence="1" type="ORF">HINF_LOCUS9796</name>
    <name evidence="2" type="ORF">HINF_LOCUS9799</name>
</gene>
<protein>
    <submittedName>
        <fullName evidence="4">Hypothetical_protein</fullName>
    </submittedName>
</protein>
<name>A0AA86NMR6_9EUKA</name>
<evidence type="ECO:0000313" key="2">
    <source>
        <dbReference type="EMBL" id="CAI9922154.1"/>
    </source>
</evidence>
<sequence>MKYLPPMLKQINVSRSPSASDTNPIQKRIHSYPMDSRQMTEYQDGNYSFEVNNNISTDFLVVNKEQTLILRLKAENENMRALLEQAEKQQIYLAFHDENMQRMKNNAGLIKKYINNMKDWINSQ</sequence>
<proteinExistence type="predicted"/>
<keyword evidence="7" id="KW-1185">Reference proteome</keyword>
<dbReference type="EMBL" id="CAXDID020000024">
    <property type="protein sequence ID" value="CAL5989553.1"/>
    <property type="molecule type" value="Genomic_DNA"/>
</dbReference>
<dbReference type="EMBL" id="CAXDID020000128">
    <property type="protein sequence ID" value="CAL6034291.1"/>
    <property type="molecule type" value="Genomic_DNA"/>
</dbReference>
<organism evidence="2">
    <name type="scientific">Hexamita inflata</name>
    <dbReference type="NCBI Taxonomy" id="28002"/>
    <lineage>
        <taxon>Eukaryota</taxon>
        <taxon>Metamonada</taxon>
        <taxon>Diplomonadida</taxon>
        <taxon>Hexamitidae</taxon>
        <taxon>Hexamitinae</taxon>
        <taxon>Hexamita</taxon>
    </lineage>
</organism>
<evidence type="ECO:0000313" key="4">
    <source>
        <dbReference type="EMBL" id="CAL5989553.1"/>
    </source>
</evidence>
<reference evidence="4 7" key="2">
    <citation type="submission" date="2024-07" db="EMBL/GenBank/DDBJ databases">
        <authorList>
            <person name="Akdeniz Z."/>
        </authorList>
    </citation>
    <scope>NUCLEOTIDE SEQUENCE [LARGE SCALE GENOMIC DNA]</scope>
</reference>
<dbReference type="AlphaFoldDB" id="A0AA86NMR6"/>
<accession>A0AA86NMR6</accession>
<dbReference type="EMBL" id="CATOUU010000248">
    <property type="protein sequence ID" value="CAI9922151.1"/>
    <property type="molecule type" value="Genomic_DNA"/>
</dbReference>
<evidence type="ECO:0000313" key="3">
    <source>
        <dbReference type="EMBL" id="CAI9978073.1"/>
    </source>
</evidence>
<dbReference type="EMBL" id="CAXDID020000024">
    <property type="protein sequence ID" value="CAL5989559.1"/>
    <property type="molecule type" value="Genomic_DNA"/>
</dbReference>
<dbReference type="EMBL" id="CATOUU010000248">
    <property type="protein sequence ID" value="CAI9922154.1"/>
    <property type="molecule type" value="Genomic_DNA"/>
</dbReference>
<evidence type="ECO:0000313" key="1">
    <source>
        <dbReference type="EMBL" id="CAI9922151.1"/>
    </source>
</evidence>
<dbReference type="Proteomes" id="UP001642409">
    <property type="component" value="Unassembled WGS sequence"/>
</dbReference>